<evidence type="ECO:0000256" key="3">
    <source>
        <dbReference type="ARBA" id="ARBA00060980"/>
    </source>
</evidence>
<dbReference type="AlphaFoldDB" id="A0A4R2TBH0"/>
<evidence type="ECO:0000256" key="4">
    <source>
        <dbReference type="ARBA" id="ARBA00066354"/>
    </source>
</evidence>
<gene>
    <name evidence="7" type="ORF">EDC44_12723</name>
</gene>
<proteinExistence type="inferred from homology"/>
<evidence type="ECO:0000259" key="6">
    <source>
        <dbReference type="Pfam" id="PF01261"/>
    </source>
</evidence>
<evidence type="ECO:0000313" key="7">
    <source>
        <dbReference type="EMBL" id="TCP92112.1"/>
    </source>
</evidence>
<dbReference type="FunFam" id="3.20.20.150:FF:000003">
    <property type="entry name" value="L-ribulose-5-phosphate 3-epimerase UlaE"/>
    <property type="match status" value="1"/>
</dbReference>
<dbReference type="GO" id="GO:0034015">
    <property type="term" value="F:L-ribulose-5-phosphate 3-epimerase activity"/>
    <property type="evidence" value="ECO:0007669"/>
    <property type="project" value="UniProtKB-EC"/>
</dbReference>
<dbReference type="InterPro" id="IPR013022">
    <property type="entry name" value="Xyl_isomerase-like_TIM-brl"/>
</dbReference>
<dbReference type="InterPro" id="IPR050417">
    <property type="entry name" value="Sugar_Epim/Isomerase"/>
</dbReference>
<dbReference type="InterPro" id="IPR001719">
    <property type="entry name" value="AP_endonuc_2"/>
</dbReference>
<evidence type="ECO:0000256" key="2">
    <source>
        <dbReference type="ARBA" id="ARBA00051987"/>
    </source>
</evidence>
<dbReference type="GO" id="GO:0008270">
    <property type="term" value="F:zinc ion binding"/>
    <property type="evidence" value="ECO:0007669"/>
    <property type="project" value="InterPro"/>
</dbReference>
<dbReference type="GO" id="GO:0006281">
    <property type="term" value="P:DNA repair"/>
    <property type="evidence" value="ECO:0007669"/>
    <property type="project" value="InterPro"/>
</dbReference>
<keyword evidence="8" id="KW-1185">Reference proteome</keyword>
<dbReference type="GO" id="GO:0003677">
    <property type="term" value="F:DNA binding"/>
    <property type="evidence" value="ECO:0007669"/>
    <property type="project" value="InterPro"/>
</dbReference>
<keyword evidence="1" id="KW-0413">Isomerase</keyword>
<dbReference type="NCBIfam" id="NF009688">
    <property type="entry name" value="PRK13209.1"/>
    <property type="match status" value="1"/>
</dbReference>
<dbReference type="SUPFAM" id="SSF51658">
    <property type="entry name" value="Xylose isomerase-like"/>
    <property type="match status" value="1"/>
</dbReference>
<comment type="catalytic activity">
    <reaction evidence="2">
        <text>L-ribulose 5-phosphate = L-xylulose 5-phosphate</text>
        <dbReference type="Rhea" id="RHEA:18497"/>
        <dbReference type="ChEBI" id="CHEBI:57829"/>
        <dbReference type="ChEBI" id="CHEBI:58226"/>
        <dbReference type="EC" id="5.1.3.22"/>
    </reaction>
</comment>
<comment type="similarity">
    <text evidence="3">Belongs to the L-ribulose-5-phosphate 3-epimerase family.</text>
</comment>
<comment type="caution">
    <text evidence="7">The sequence shown here is derived from an EMBL/GenBank/DDBJ whole genome shotgun (WGS) entry which is preliminary data.</text>
</comment>
<dbReference type="GO" id="GO:0016861">
    <property type="term" value="F:intramolecular oxidoreductase activity, interconverting aldoses and ketoses"/>
    <property type="evidence" value="ECO:0007669"/>
    <property type="project" value="InterPro"/>
</dbReference>
<dbReference type="Gene3D" id="3.20.20.150">
    <property type="entry name" value="Divalent-metal-dependent TIM barrel enzymes"/>
    <property type="match status" value="1"/>
</dbReference>
<name>A0A4R2TBH0_9PAST</name>
<dbReference type="NCBIfam" id="NF009689">
    <property type="entry name" value="PRK13210.1"/>
    <property type="match status" value="1"/>
</dbReference>
<reference evidence="7 8" key="1">
    <citation type="submission" date="2019-03" db="EMBL/GenBank/DDBJ databases">
        <title>Genomic Encyclopedia of Type Strains, Phase IV (KMG-IV): sequencing the most valuable type-strain genomes for metagenomic binning, comparative biology and taxonomic classification.</title>
        <authorList>
            <person name="Goeker M."/>
        </authorList>
    </citation>
    <scope>NUCLEOTIDE SEQUENCE [LARGE SCALE GENOMIC DNA]</scope>
    <source>
        <strain evidence="7 8">DSM 28404</strain>
    </source>
</reference>
<feature type="domain" description="Xylose isomerase-like TIM barrel" evidence="6">
    <location>
        <begin position="40"/>
        <end position="291"/>
    </location>
</feature>
<dbReference type="GO" id="GO:0019852">
    <property type="term" value="P:L-ascorbic acid metabolic process"/>
    <property type="evidence" value="ECO:0007669"/>
    <property type="project" value="TreeGrafter"/>
</dbReference>
<dbReference type="InterPro" id="IPR036237">
    <property type="entry name" value="Xyl_isomerase-like_sf"/>
</dbReference>
<dbReference type="Proteomes" id="UP000295763">
    <property type="component" value="Unassembled WGS sequence"/>
</dbReference>
<accession>A0A4R2TBH0</accession>
<dbReference type="CDD" id="cd00019">
    <property type="entry name" value="AP2Ec"/>
    <property type="match status" value="1"/>
</dbReference>
<protein>
    <recommendedName>
        <fullName evidence="4 5">L-ribulose-5-phosphate 3-epimerase</fullName>
    </recommendedName>
</protein>
<dbReference type="InterPro" id="IPR004560">
    <property type="entry name" value="L-Ru-5P_3-Epase"/>
</dbReference>
<sequence>MSQEVYEKITIKEFSVRKHKLGIYEKALPKNISWQDRLSIAKACGFDFVEMSIDETDERLARLDWSKKERLKLVKAIVNTGVTVPSMCLSGHRRFPFGSRDEATRQKAYEIMEKAILFAVDTGIRTIQLAGYDVYYEEQDESTVERFRQGLEWAVELAAGNQVTLAVEIMDTKFMSSISRWKKWDDIIKSPWFTVYPDLGNLSAWNNNVAEELKLGIDKISAIHLKDTYKVTDTCKGQFRDVPFGDGCVDFPTCFKILAELNYRGAFLIEMWTEKADEPIAEIINARRWIEQKMQEGGFTL</sequence>
<dbReference type="Pfam" id="PF01261">
    <property type="entry name" value="AP_endonuc_2"/>
    <property type="match status" value="1"/>
</dbReference>
<dbReference type="NCBIfam" id="TIGR00542">
    <property type="entry name" value="hxl6Piso_put"/>
    <property type="match status" value="1"/>
</dbReference>
<dbReference type="EMBL" id="SLYB01000027">
    <property type="protein sequence ID" value="TCP92112.1"/>
    <property type="molecule type" value="Genomic_DNA"/>
</dbReference>
<organism evidence="7 8">
    <name type="scientific">Cricetibacter osteomyelitidis</name>
    <dbReference type="NCBI Taxonomy" id="1521931"/>
    <lineage>
        <taxon>Bacteria</taxon>
        <taxon>Pseudomonadati</taxon>
        <taxon>Pseudomonadota</taxon>
        <taxon>Gammaproteobacteria</taxon>
        <taxon>Pasteurellales</taxon>
        <taxon>Pasteurellaceae</taxon>
        <taxon>Cricetibacter</taxon>
    </lineage>
</organism>
<evidence type="ECO:0000256" key="1">
    <source>
        <dbReference type="ARBA" id="ARBA00023235"/>
    </source>
</evidence>
<evidence type="ECO:0000313" key="8">
    <source>
        <dbReference type="Proteomes" id="UP000295763"/>
    </source>
</evidence>
<dbReference type="PANTHER" id="PTHR43489">
    <property type="entry name" value="ISOMERASE"/>
    <property type="match status" value="1"/>
</dbReference>
<evidence type="ECO:0000256" key="5">
    <source>
        <dbReference type="NCBIfam" id="TIGR00542"/>
    </source>
</evidence>
<dbReference type="PANTHER" id="PTHR43489:SF1">
    <property type="entry name" value="L-RIBULOSE-5-PHOSPHATE 3-EPIMERASE SGBU-RELATED"/>
    <property type="match status" value="1"/>
</dbReference>